<dbReference type="NCBIfam" id="TIGR02595">
    <property type="entry name" value="PEP_CTERM"/>
    <property type="match status" value="1"/>
</dbReference>
<evidence type="ECO:0000313" key="4">
    <source>
        <dbReference type="Proteomes" id="UP001596472"/>
    </source>
</evidence>
<feature type="signal peptide" evidence="1">
    <location>
        <begin position="1"/>
        <end position="19"/>
    </location>
</feature>
<name>A0ABW2L441_9BACT</name>
<organism evidence="3 4">
    <name type="scientific">Haloferula chungangensis</name>
    <dbReference type="NCBI Taxonomy" id="1048331"/>
    <lineage>
        <taxon>Bacteria</taxon>
        <taxon>Pseudomonadati</taxon>
        <taxon>Verrucomicrobiota</taxon>
        <taxon>Verrucomicrobiia</taxon>
        <taxon>Verrucomicrobiales</taxon>
        <taxon>Verrucomicrobiaceae</taxon>
        <taxon>Haloferula</taxon>
    </lineage>
</organism>
<feature type="domain" description="Ice-binding protein C-terminal" evidence="2">
    <location>
        <begin position="197"/>
        <end position="219"/>
    </location>
</feature>
<evidence type="ECO:0000256" key="1">
    <source>
        <dbReference type="SAM" id="SignalP"/>
    </source>
</evidence>
<dbReference type="InterPro" id="IPR013424">
    <property type="entry name" value="Ice-binding_C"/>
</dbReference>
<protein>
    <submittedName>
        <fullName evidence="3">PEP-CTERM sorting domain-containing protein</fullName>
    </submittedName>
</protein>
<proteinExistence type="predicted"/>
<dbReference type="Pfam" id="PF07589">
    <property type="entry name" value="PEP-CTERM"/>
    <property type="match status" value="1"/>
</dbReference>
<evidence type="ECO:0000313" key="3">
    <source>
        <dbReference type="EMBL" id="MFC7337128.1"/>
    </source>
</evidence>
<dbReference type="EMBL" id="JBHTBS010000003">
    <property type="protein sequence ID" value="MFC7337128.1"/>
    <property type="molecule type" value="Genomic_DNA"/>
</dbReference>
<sequence>MKVRTALVTLLGSALSANAAFVYVGTDLVLGDGSGITYTVTGDVGTNPQNNGGADDLRFLVNNGGSFTITFSSAVDLKIFNSEVSQGVNFDANPTTANSAVITANSGTAWGYTAGVYDLTDGSVDPAAGPSALSGLGTNVLTIASTRGYFTGAGIASSGAPSSETDWGEIAVSGVTSITYEFTNETNYDGFRIDAVAVPEPSVAVLAGLGLFGLGLRRRR</sequence>
<accession>A0ABW2L441</accession>
<keyword evidence="4" id="KW-1185">Reference proteome</keyword>
<gene>
    <name evidence="3" type="ORF">ACFQY0_08060</name>
</gene>
<comment type="caution">
    <text evidence="3">The sequence shown here is derived from an EMBL/GenBank/DDBJ whole genome shotgun (WGS) entry which is preliminary data.</text>
</comment>
<dbReference type="Proteomes" id="UP001596472">
    <property type="component" value="Unassembled WGS sequence"/>
</dbReference>
<evidence type="ECO:0000259" key="2">
    <source>
        <dbReference type="Pfam" id="PF07589"/>
    </source>
</evidence>
<reference evidence="4" key="1">
    <citation type="journal article" date="2019" name="Int. J. Syst. Evol. Microbiol.">
        <title>The Global Catalogue of Microorganisms (GCM) 10K type strain sequencing project: providing services to taxonomists for standard genome sequencing and annotation.</title>
        <authorList>
            <consortium name="The Broad Institute Genomics Platform"/>
            <consortium name="The Broad Institute Genome Sequencing Center for Infectious Disease"/>
            <person name="Wu L."/>
            <person name="Ma J."/>
        </authorList>
    </citation>
    <scope>NUCLEOTIDE SEQUENCE [LARGE SCALE GENOMIC DNA]</scope>
    <source>
        <strain evidence="4">CGMCC 4.1467</strain>
    </source>
</reference>
<keyword evidence="1" id="KW-0732">Signal</keyword>
<feature type="chain" id="PRO_5045182017" evidence="1">
    <location>
        <begin position="20"/>
        <end position="220"/>
    </location>
</feature>
<dbReference type="RefSeq" id="WP_379711157.1">
    <property type="nucleotide sequence ID" value="NZ_JBHTBS010000003.1"/>
</dbReference>